<dbReference type="InterPro" id="IPR001309">
    <property type="entry name" value="Pept_C14_p20"/>
</dbReference>
<dbReference type="PRINTS" id="PR00376">
    <property type="entry name" value="IL1BCENZYME"/>
</dbReference>
<dbReference type="GO" id="GO:0004197">
    <property type="term" value="F:cysteine-type endopeptidase activity"/>
    <property type="evidence" value="ECO:0007669"/>
    <property type="project" value="InterPro"/>
</dbReference>
<dbReference type="InterPro" id="IPR015917">
    <property type="entry name" value="Pept_C14A"/>
</dbReference>
<feature type="domain" description="Caspase family p20" evidence="8">
    <location>
        <begin position="63"/>
        <end position="189"/>
    </location>
</feature>
<feature type="domain" description="Caspase family p10" evidence="7">
    <location>
        <begin position="224"/>
        <end position="318"/>
    </location>
</feature>
<name>A0A8S3RS15_MYTED</name>
<dbReference type="PROSITE" id="PS50207">
    <property type="entry name" value="CASPASE_P10"/>
    <property type="match status" value="1"/>
</dbReference>
<evidence type="ECO:0000256" key="6">
    <source>
        <dbReference type="SAM" id="MobiDB-lite"/>
    </source>
</evidence>
<dbReference type="AlphaFoldDB" id="A0A8S3RS15"/>
<evidence type="ECO:0000259" key="7">
    <source>
        <dbReference type="PROSITE" id="PS50207"/>
    </source>
</evidence>
<dbReference type="Pfam" id="PF00656">
    <property type="entry name" value="Peptidase_C14"/>
    <property type="match status" value="1"/>
</dbReference>
<proteinExistence type="inferred from homology"/>
<evidence type="ECO:0000256" key="3">
    <source>
        <dbReference type="ARBA" id="ARBA00022703"/>
    </source>
</evidence>
<dbReference type="PANTHER" id="PTHR47901">
    <property type="entry name" value="CASPASE RECRUITMENT DOMAIN-CONTAINING PROTEIN 18"/>
    <property type="match status" value="1"/>
</dbReference>
<evidence type="ECO:0000256" key="1">
    <source>
        <dbReference type="ARBA" id="ARBA00010134"/>
    </source>
</evidence>
<accession>A0A8S3RS15</accession>
<organism evidence="9 10">
    <name type="scientific">Mytilus edulis</name>
    <name type="common">Blue mussel</name>
    <dbReference type="NCBI Taxonomy" id="6550"/>
    <lineage>
        <taxon>Eukaryota</taxon>
        <taxon>Metazoa</taxon>
        <taxon>Spiralia</taxon>
        <taxon>Lophotrochozoa</taxon>
        <taxon>Mollusca</taxon>
        <taxon>Bivalvia</taxon>
        <taxon>Autobranchia</taxon>
        <taxon>Pteriomorphia</taxon>
        <taxon>Mytilida</taxon>
        <taxon>Mytiloidea</taxon>
        <taxon>Mytilidae</taxon>
        <taxon>Mytilinae</taxon>
        <taxon>Mytilus</taxon>
    </lineage>
</organism>
<evidence type="ECO:0000313" key="10">
    <source>
        <dbReference type="Proteomes" id="UP000683360"/>
    </source>
</evidence>
<dbReference type="OrthoDB" id="6114029at2759"/>
<evidence type="ECO:0000313" key="9">
    <source>
        <dbReference type="EMBL" id="CAG2211973.1"/>
    </source>
</evidence>
<dbReference type="GO" id="GO:0006508">
    <property type="term" value="P:proteolysis"/>
    <property type="evidence" value="ECO:0007669"/>
    <property type="project" value="UniProtKB-KW"/>
</dbReference>
<evidence type="ECO:0000256" key="2">
    <source>
        <dbReference type="ARBA" id="ARBA00022670"/>
    </source>
</evidence>
<dbReference type="PROSITE" id="PS50208">
    <property type="entry name" value="CASPASE_P20"/>
    <property type="match status" value="1"/>
</dbReference>
<dbReference type="InterPro" id="IPR029030">
    <property type="entry name" value="Caspase-like_dom_sf"/>
</dbReference>
<evidence type="ECO:0000256" key="4">
    <source>
        <dbReference type="ARBA" id="ARBA00022801"/>
    </source>
</evidence>
<evidence type="ECO:0000256" key="5">
    <source>
        <dbReference type="RuleBase" id="RU003971"/>
    </source>
</evidence>
<comment type="similarity">
    <text evidence="1 5">Belongs to the peptidase C14A family.</text>
</comment>
<reference evidence="9" key="1">
    <citation type="submission" date="2021-03" db="EMBL/GenBank/DDBJ databases">
        <authorList>
            <person name="Bekaert M."/>
        </authorList>
    </citation>
    <scope>NUCLEOTIDE SEQUENCE</scope>
</reference>
<keyword evidence="3" id="KW-0053">Apoptosis</keyword>
<keyword evidence="10" id="KW-1185">Reference proteome</keyword>
<feature type="region of interest" description="Disordered" evidence="6">
    <location>
        <begin position="1"/>
        <end position="36"/>
    </location>
</feature>
<comment type="caution">
    <text evidence="9">The sequence shown here is derived from an EMBL/GenBank/DDBJ whole genome shotgun (WGS) entry which is preliminary data.</text>
</comment>
<sequence>MSGKSSLDASLIPDSWTGRPGDPRGQRPRQVPVPIPYPHRVPVAPITAVITKEEFDSKYYQIKSGLVLVLNNKEFHVQGEDLGDRTGTDIDASTISQRFSELGFEYELETDLPKSATVDWFERVKRQLIKKPVDCFALVILSHGTENGVYATDQFMRTEDIVETFNATNCPPLRFKPKIVIIQSCRGTTLSRGINVGLQDPNQADAIADTREYNEWLMGIPTTVTIRLNYEADFLFIYVSVPGAGAFRNAAEGTPFIRHLSKAIEEMEVNEDFYSVLTSVNKMVGMTYKPNIGEAEYNNVVQMPCFVSHLTKSLRLKQSG</sequence>
<dbReference type="InterPro" id="IPR002398">
    <property type="entry name" value="Pept_C14"/>
</dbReference>
<dbReference type="SMART" id="SM00115">
    <property type="entry name" value="CASc"/>
    <property type="match status" value="1"/>
</dbReference>
<protein>
    <submittedName>
        <fullName evidence="9">CASP7</fullName>
        <ecNumber evidence="9">3.4.22.60</ecNumber>
    </submittedName>
</protein>
<dbReference type="InterPro" id="IPR002138">
    <property type="entry name" value="Pept_C14_p10"/>
</dbReference>
<dbReference type="PANTHER" id="PTHR47901:SF8">
    <property type="entry name" value="CASPASE-3"/>
    <property type="match status" value="1"/>
</dbReference>
<dbReference type="Proteomes" id="UP000683360">
    <property type="component" value="Unassembled WGS sequence"/>
</dbReference>
<keyword evidence="4 9" id="KW-0378">Hydrolase</keyword>
<dbReference type="Gene3D" id="3.40.50.1460">
    <property type="match status" value="1"/>
</dbReference>
<dbReference type="EC" id="3.4.22.60" evidence="9"/>
<keyword evidence="2" id="KW-0645">Protease</keyword>
<dbReference type="GO" id="GO:0006915">
    <property type="term" value="P:apoptotic process"/>
    <property type="evidence" value="ECO:0007669"/>
    <property type="project" value="UniProtKB-KW"/>
</dbReference>
<dbReference type="SUPFAM" id="SSF52129">
    <property type="entry name" value="Caspase-like"/>
    <property type="match status" value="1"/>
</dbReference>
<dbReference type="InterPro" id="IPR011600">
    <property type="entry name" value="Pept_C14_caspase"/>
</dbReference>
<evidence type="ECO:0000259" key="8">
    <source>
        <dbReference type="PROSITE" id="PS50208"/>
    </source>
</evidence>
<dbReference type="EMBL" id="CAJPWZ010001283">
    <property type="protein sequence ID" value="CAG2211973.1"/>
    <property type="molecule type" value="Genomic_DNA"/>
</dbReference>
<gene>
    <name evidence="9" type="ORF">MEDL_25970</name>
</gene>